<evidence type="ECO:0000313" key="5">
    <source>
        <dbReference type="Proteomes" id="UP000293519"/>
    </source>
</evidence>
<keyword evidence="5" id="KW-1185">Reference proteome</keyword>
<dbReference type="Proteomes" id="UP000293519">
    <property type="component" value="Unassembled WGS sequence"/>
</dbReference>
<dbReference type="RefSeq" id="WP_130484547.1">
    <property type="nucleotide sequence ID" value="NZ_SGWW01000001.1"/>
</dbReference>
<dbReference type="CDD" id="cd00060">
    <property type="entry name" value="FHA"/>
    <property type="match status" value="1"/>
</dbReference>
<keyword evidence="1" id="KW-0597">Phosphoprotein</keyword>
<organism evidence="4 5">
    <name type="scientific">Microcella putealis</name>
    <dbReference type="NCBI Taxonomy" id="337005"/>
    <lineage>
        <taxon>Bacteria</taxon>
        <taxon>Bacillati</taxon>
        <taxon>Actinomycetota</taxon>
        <taxon>Actinomycetes</taxon>
        <taxon>Micrococcales</taxon>
        <taxon>Microbacteriaceae</taxon>
        <taxon>Microcella</taxon>
    </lineage>
</organism>
<dbReference type="Pfam" id="PF00498">
    <property type="entry name" value="FHA"/>
    <property type="match status" value="1"/>
</dbReference>
<protein>
    <submittedName>
        <fullName evidence="4">FHA domain-containing protein</fullName>
    </submittedName>
</protein>
<reference evidence="4 5" key="1">
    <citation type="journal article" date="2015" name="Stand. Genomic Sci.">
        <title>Genomic Encyclopedia of Bacterial and Archaeal Type Strains, Phase III: the genomes of soil and plant-associated and newly described type strains.</title>
        <authorList>
            <person name="Whitman W.B."/>
            <person name="Woyke T."/>
            <person name="Klenk H.P."/>
            <person name="Zhou Y."/>
            <person name="Lilburn T.G."/>
            <person name="Beck B.J."/>
            <person name="De Vos P."/>
            <person name="Vandamme P."/>
            <person name="Eisen J.A."/>
            <person name="Garrity G."/>
            <person name="Hugenholtz P."/>
            <person name="Kyrpides N.C."/>
        </authorList>
    </citation>
    <scope>NUCLEOTIDE SEQUENCE [LARGE SCALE GENOMIC DNA]</scope>
    <source>
        <strain evidence="4 5">CV2</strain>
    </source>
</reference>
<dbReference type="EMBL" id="SGWW01000001">
    <property type="protein sequence ID" value="RZS59468.1"/>
    <property type="molecule type" value="Genomic_DNA"/>
</dbReference>
<dbReference type="InterPro" id="IPR000253">
    <property type="entry name" value="FHA_dom"/>
</dbReference>
<evidence type="ECO:0000256" key="2">
    <source>
        <dbReference type="SAM" id="MobiDB-lite"/>
    </source>
</evidence>
<dbReference type="InterPro" id="IPR008984">
    <property type="entry name" value="SMAD_FHA_dom_sf"/>
</dbReference>
<evidence type="ECO:0000256" key="1">
    <source>
        <dbReference type="ARBA" id="ARBA00022553"/>
    </source>
</evidence>
<sequence>MGDDEDDGFIGLPPGMVDSGTFRTPARTERPRAEKPDVVFVPTVPGMPVEAPAAEQQWVLTLPDGSAETVTGAVVIGRNPEAPTHWPNARPLAVADTTKSVSKTHALIELDGSGLWVHDLDSTNGVWVVVGEDATDVAPGRRAGVPVGASIELGDYVIRVDRR</sequence>
<dbReference type="OrthoDB" id="3254248at2"/>
<evidence type="ECO:0000259" key="3">
    <source>
        <dbReference type="PROSITE" id="PS50006"/>
    </source>
</evidence>
<feature type="domain" description="FHA" evidence="3">
    <location>
        <begin position="74"/>
        <end position="128"/>
    </location>
</feature>
<dbReference type="AlphaFoldDB" id="A0A4Q7LZ60"/>
<feature type="compositionally biased region" description="Basic and acidic residues" evidence="2">
    <location>
        <begin position="26"/>
        <end position="35"/>
    </location>
</feature>
<gene>
    <name evidence="4" type="ORF">EV141_0694</name>
</gene>
<dbReference type="SUPFAM" id="SSF49879">
    <property type="entry name" value="SMAD/FHA domain"/>
    <property type="match status" value="1"/>
</dbReference>
<dbReference type="PROSITE" id="PS50006">
    <property type="entry name" value="FHA_DOMAIN"/>
    <property type="match status" value="1"/>
</dbReference>
<dbReference type="Gene3D" id="2.60.200.20">
    <property type="match status" value="1"/>
</dbReference>
<name>A0A4Q7LZ60_9MICO</name>
<comment type="caution">
    <text evidence="4">The sequence shown here is derived from an EMBL/GenBank/DDBJ whole genome shotgun (WGS) entry which is preliminary data.</text>
</comment>
<accession>A0A4Q7LZ60</accession>
<proteinExistence type="predicted"/>
<evidence type="ECO:0000313" key="4">
    <source>
        <dbReference type="EMBL" id="RZS59468.1"/>
    </source>
</evidence>
<feature type="region of interest" description="Disordered" evidence="2">
    <location>
        <begin position="1"/>
        <end position="35"/>
    </location>
</feature>